<dbReference type="Gene3D" id="3.40.50.2300">
    <property type="match status" value="1"/>
</dbReference>
<evidence type="ECO:0000313" key="15">
    <source>
        <dbReference type="Proteomes" id="UP000233551"/>
    </source>
</evidence>
<keyword evidence="6" id="KW-0804">Transcription</keyword>
<evidence type="ECO:0000256" key="9">
    <source>
        <dbReference type="SAM" id="MobiDB-lite"/>
    </source>
</evidence>
<name>A0A218XT12_PUNGR</name>
<feature type="domain" description="HTH myb-type" evidence="11">
    <location>
        <begin position="223"/>
        <end position="269"/>
    </location>
</feature>
<keyword evidence="4" id="KW-0805">Transcription regulation</keyword>
<comment type="subcellular location">
    <subcellularLocation>
        <location evidence="1">Nucleus</location>
    </subcellularLocation>
</comment>
<dbReference type="SMART" id="SM00448">
    <property type="entry name" value="REC"/>
    <property type="match status" value="1"/>
</dbReference>
<reference evidence="12" key="2">
    <citation type="submission" date="2017-06" db="EMBL/GenBank/DDBJ databases">
        <title>The pomegranate genome and the genomics of punicalagin biosynthesis.</title>
        <authorList>
            <person name="Xu C."/>
        </authorList>
    </citation>
    <scope>NUCLEOTIDE SEQUENCE [LARGE SCALE GENOMIC DNA]</scope>
    <source>
        <tissue evidence="12">Fresh leaf</tissue>
    </source>
</reference>
<dbReference type="InterPro" id="IPR001789">
    <property type="entry name" value="Sig_transdc_resp-reg_receiver"/>
</dbReference>
<evidence type="ECO:0008006" key="16">
    <source>
        <dbReference type="Google" id="ProtNLM"/>
    </source>
</evidence>
<sequence length="514" mass="58624">MNDVDKGTLISEAGPESVSDSVGTRYDDLPSDFMILRLLVLDDDQEHLRVLGKMLEECQYEVISCTQVGSAFEKLKQNKDRFDLLLTNAMVSGVDIFKLLRDISGELDIPVIIMSEEDRTTADVENDFCNYLVKPIKKEVLRDIWQHVVRKRKCTFKDLVRVRNPENRNRQQENYDDTHCGGNLKSPKNLKRENNSGDNNIHEQRDVIPPMKKQRLIWHKPLHALFVSAVLKLGVDEAVPKKILEMMNVPGLTRENVASHLQKYRQRQKKETQDCLEKTIFGCLSSPSNPDIHGLINHENWKMDIAEWLQMQEMMNQKGWSQSLHTIQNMNTHVQIAPPYQEIESMMSGYAGNPIFSDGLAEADFPNGGGTIEMGRAKAYNPILRTPAGFDFSISSHMQYQFKGLPLVNDFYHDFSQIAPQDWELSFQHENIIPDQLHENIIPGAVTILDTQGNLPFGDNAVKIKSEIFPGTSVHPMIPAHFGLRGLMMAQLPDQINQHSTSMYEYELGFNGFQ</sequence>
<protein>
    <recommendedName>
        <fullName evidence="16">Two-component response regulator ARR14-like</fullName>
    </recommendedName>
</protein>
<dbReference type="PROSITE" id="PS50110">
    <property type="entry name" value="RESPONSE_REGULATORY"/>
    <property type="match status" value="1"/>
</dbReference>
<evidence type="ECO:0000256" key="8">
    <source>
        <dbReference type="PROSITE-ProRule" id="PRU00169"/>
    </source>
</evidence>
<proteinExistence type="predicted"/>
<evidence type="ECO:0000256" key="5">
    <source>
        <dbReference type="ARBA" id="ARBA00023159"/>
    </source>
</evidence>
<dbReference type="InterPro" id="IPR011006">
    <property type="entry name" value="CheY-like_superfamily"/>
</dbReference>
<dbReference type="STRING" id="22663.A0A218XT12"/>
<accession>A0A218XT12</accession>
<feature type="compositionally biased region" description="Basic and acidic residues" evidence="9">
    <location>
        <begin position="190"/>
        <end position="206"/>
    </location>
</feature>
<gene>
    <name evidence="12" type="ORF">CDL15_Pgr016666</name>
    <name evidence="13" type="ORF">CRG98_029285</name>
</gene>
<dbReference type="Proteomes" id="UP000233551">
    <property type="component" value="Unassembled WGS sequence"/>
</dbReference>
<dbReference type="InterPro" id="IPR006447">
    <property type="entry name" value="Myb_dom_plants"/>
</dbReference>
<evidence type="ECO:0000313" key="13">
    <source>
        <dbReference type="EMBL" id="PKI50314.1"/>
    </source>
</evidence>
<evidence type="ECO:0000256" key="3">
    <source>
        <dbReference type="ARBA" id="ARBA00023012"/>
    </source>
</evidence>
<evidence type="ECO:0000259" key="10">
    <source>
        <dbReference type="PROSITE" id="PS50110"/>
    </source>
</evidence>
<evidence type="ECO:0000256" key="1">
    <source>
        <dbReference type="ARBA" id="ARBA00004123"/>
    </source>
</evidence>
<dbReference type="AlphaFoldDB" id="A0A218XT12"/>
<reference evidence="14" key="1">
    <citation type="journal article" date="2017" name="Plant J.">
        <title>The pomegranate (Punica granatum L.) genome and the genomics of punicalagin biosynthesis.</title>
        <authorList>
            <person name="Qin G."/>
            <person name="Xu C."/>
            <person name="Ming R."/>
            <person name="Tang H."/>
            <person name="Guyot R."/>
            <person name="Kramer E.M."/>
            <person name="Hu Y."/>
            <person name="Yi X."/>
            <person name="Qi Y."/>
            <person name="Xu X."/>
            <person name="Gao Z."/>
            <person name="Pan H."/>
            <person name="Jian J."/>
            <person name="Tian Y."/>
            <person name="Yue Z."/>
            <person name="Xu Y."/>
        </authorList>
    </citation>
    <scope>NUCLEOTIDE SEQUENCE [LARGE SCALE GENOMIC DNA]</scope>
    <source>
        <strain evidence="14">cv. Dabenzi</strain>
    </source>
</reference>
<feature type="region of interest" description="Disordered" evidence="9">
    <location>
        <begin position="165"/>
        <end position="206"/>
    </location>
</feature>
<evidence type="ECO:0000256" key="2">
    <source>
        <dbReference type="ARBA" id="ARBA00022553"/>
    </source>
</evidence>
<dbReference type="GO" id="GO:0005634">
    <property type="term" value="C:nucleus"/>
    <property type="evidence" value="ECO:0007669"/>
    <property type="project" value="UniProtKB-SubCell"/>
</dbReference>
<dbReference type="PANTHER" id="PTHR43874">
    <property type="entry name" value="TWO-COMPONENT RESPONSE REGULATOR"/>
    <property type="match status" value="1"/>
</dbReference>
<dbReference type="FunFam" id="1.10.10.60:FF:000007">
    <property type="entry name" value="Two-component response regulator"/>
    <property type="match status" value="1"/>
</dbReference>
<feature type="compositionally biased region" description="Basic and acidic residues" evidence="9">
    <location>
        <begin position="165"/>
        <end position="179"/>
    </location>
</feature>
<dbReference type="EMBL" id="PGOL01002136">
    <property type="protein sequence ID" value="PKI50314.1"/>
    <property type="molecule type" value="Genomic_DNA"/>
</dbReference>
<dbReference type="Pfam" id="PF00072">
    <property type="entry name" value="Response_reg"/>
    <property type="match status" value="1"/>
</dbReference>
<dbReference type="InterPro" id="IPR017930">
    <property type="entry name" value="Myb_dom"/>
</dbReference>
<dbReference type="GO" id="GO:0000160">
    <property type="term" value="P:phosphorelay signal transduction system"/>
    <property type="evidence" value="ECO:0007669"/>
    <property type="project" value="UniProtKB-KW"/>
</dbReference>
<keyword evidence="3" id="KW-0902">Two-component regulatory system</keyword>
<dbReference type="InterPro" id="IPR009057">
    <property type="entry name" value="Homeodomain-like_sf"/>
</dbReference>
<dbReference type="GO" id="GO:0003677">
    <property type="term" value="F:DNA binding"/>
    <property type="evidence" value="ECO:0007669"/>
    <property type="project" value="InterPro"/>
</dbReference>
<dbReference type="NCBIfam" id="TIGR01557">
    <property type="entry name" value="myb_SHAQKYF"/>
    <property type="match status" value="1"/>
</dbReference>
<dbReference type="PROSITE" id="PS51294">
    <property type="entry name" value="HTH_MYB"/>
    <property type="match status" value="1"/>
</dbReference>
<evidence type="ECO:0000256" key="4">
    <source>
        <dbReference type="ARBA" id="ARBA00023015"/>
    </source>
</evidence>
<keyword evidence="2" id="KW-0597">Phosphoprotein</keyword>
<evidence type="ECO:0000256" key="7">
    <source>
        <dbReference type="ARBA" id="ARBA00023242"/>
    </source>
</evidence>
<comment type="caution">
    <text evidence="12">The sequence shown here is derived from an EMBL/GenBank/DDBJ whole genome shotgun (WGS) entry which is preliminary data.</text>
</comment>
<evidence type="ECO:0000256" key="6">
    <source>
        <dbReference type="ARBA" id="ARBA00023163"/>
    </source>
</evidence>
<evidence type="ECO:0000313" key="14">
    <source>
        <dbReference type="Proteomes" id="UP000197138"/>
    </source>
</evidence>
<dbReference type="PANTHER" id="PTHR43874:SF67">
    <property type="entry name" value="TWO-COMPONENT RESPONSE REGULATOR ARR2"/>
    <property type="match status" value="1"/>
</dbReference>
<evidence type="ECO:0000313" key="12">
    <source>
        <dbReference type="EMBL" id="OWM88093.1"/>
    </source>
</evidence>
<comment type="caution">
    <text evidence="8">Lacks conserved residue(s) required for the propagation of feature annotation.</text>
</comment>
<dbReference type="InterPro" id="IPR045279">
    <property type="entry name" value="ARR-like"/>
</dbReference>
<feature type="region of interest" description="Disordered" evidence="9">
    <location>
        <begin position="1"/>
        <end position="22"/>
    </location>
</feature>
<dbReference type="EMBL" id="MTKT01000799">
    <property type="protein sequence ID" value="OWM88093.1"/>
    <property type="molecule type" value="Genomic_DNA"/>
</dbReference>
<feature type="domain" description="Response regulatory" evidence="10">
    <location>
        <begin position="37"/>
        <end position="149"/>
    </location>
</feature>
<keyword evidence="15" id="KW-1185">Reference proteome</keyword>
<dbReference type="Gene3D" id="1.10.10.60">
    <property type="entry name" value="Homeodomain-like"/>
    <property type="match status" value="1"/>
</dbReference>
<evidence type="ECO:0000259" key="11">
    <source>
        <dbReference type="PROSITE" id="PS51294"/>
    </source>
</evidence>
<dbReference type="SUPFAM" id="SSF46689">
    <property type="entry name" value="Homeodomain-like"/>
    <property type="match status" value="1"/>
</dbReference>
<dbReference type="GO" id="GO:0009736">
    <property type="term" value="P:cytokinin-activated signaling pathway"/>
    <property type="evidence" value="ECO:0007669"/>
    <property type="project" value="InterPro"/>
</dbReference>
<dbReference type="Proteomes" id="UP000197138">
    <property type="component" value="Unassembled WGS sequence"/>
</dbReference>
<dbReference type="CDD" id="cd17584">
    <property type="entry name" value="REC_typeB_ARR-like"/>
    <property type="match status" value="1"/>
</dbReference>
<keyword evidence="5" id="KW-0010">Activator</keyword>
<dbReference type="SUPFAM" id="SSF52172">
    <property type="entry name" value="CheY-like"/>
    <property type="match status" value="1"/>
</dbReference>
<organism evidence="12 14">
    <name type="scientific">Punica granatum</name>
    <name type="common">Pomegranate</name>
    <dbReference type="NCBI Taxonomy" id="22663"/>
    <lineage>
        <taxon>Eukaryota</taxon>
        <taxon>Viridiplantae</taxon>
        <taxon>Streptophyta</taxon>
        <taxon>Embryophyta</taxon>
        <taxon>Tracheophyta</taxon>
        <taxon>Spermatophyta</taxon>
        <taxon>Magnoliopsida</taxon>
        <taxon>eudicotyledons</taxon>
        <taxon>Gunneridae</taxon>
        <taxon>Pentapetalae</taxon>
        <taxon>rosids</taxon>
        <taxon>malvids</taxon>
        <taxon>Myrtales</taxon>
        <taxon>Lythraceae</taxon>
        <taxon>Punica</taxon>
    </lineage>
</organism>
<keyword evidence="7" id="KW-0539">Nucleus</keyword>
<reference evidence="13 15" key="3">
    <citation type="submission" date="2017-11" db="EMBL/GenBank/DDBJ databases">
        <title>De-novo sequencing of pomegranate (Punica granatum L.) genome.</title>
        <authorList>
            <person name="Akparov Z."/>
            <person name="Amiraslanov A."/>
            <person name="Hajiyeva S."/>
            <person name="Abbasov M."/>
            <person name="Kaur K."/>
            <person name="Hamwieh A."/>
            <person name="Solovyev V."/>
            <person name="Salamov A."/>
            <person name="Braich B."/>
            <person name="Kosarev P."/>
            <person name="Mahmoud A."/>
            <person name="Hajiyev E."/>
            <person name="Babayeva S."/>
            <person name="Izzatullayeva V."/>
            <person name="Mammadov A."/>
            <person name="Mammadov A."/>
            <person name="Sharifova S."/>
            <person name="Ojaghi J."/>
            <person name="Eynullazada K."/>
            <person name="Bayramov B."/>
            <person name="Abdulazimova A."/>
            <person name="Shahmuradov I."/>
        </authorList>
    </citation>
    <scope>NUCLEOTIDE SEQUENCE [LARGE SCALE GENOMIC DNA]</scope>
    <source>
        <strain evidence="13">AG2017</strain>
        <strain evidence="15">cv. AG2017</strain>
        <tissue evidence="13">Leaf</tissue>
    </source>
</reference>